<sequence>MSKKIDQVIEEEKAIKAELSDHPRYTPMRVKLDNNIRNLRWTKKTALKLWREIKRDPVITP</sequence>
<gene>
    <name evidence="1" type="ORF">LCGC14_1860440</name>
</gene>
<comment type="caution">
    <text evidence="1">The sequence shown here is derived from an EMBL/GenBank/DDBJ whole genome shotgun (WGS) entry which is preliminary data.</text>
</comment>
<evidence type="ECO:0000313" key="1">
    <source>
        <dbReference type="EMBL" id="KKL94854.1"/>
    </source>
</evidence>
<dbReference type="EMBL" id="LAZR01018820">
    <property type="protein sequence ID" value="KKL94854.1"/>
    <property type="molecule type" value="Genomic_DNA"/>
</dbReference>
<reference evidence="1" key="1">
    <citation type="journal article" date="2015" name="Nature">
        <title>Complex archaea that bridge the gap between prokaryotes and eukaryotes.</title>
        <authorList>
            <person name="Spang A."/>
            <person name="Saw J.H."/>
            <person name="Jorgensen S.L."/>
            <person name="Zaremba-Niedzwiedzka K."/>
            <person name="Martijn J."/>
            <person name="Lind A.E."/>
            <person name="van Eijk R."/>
            <person name="Schleper C."/>
            <person name="Guy L."/>
            <person name="Ettema T.J."/>
        </authorList>
    </citation>
    <scope>NUCLEOTIDE SEQUENCE</scope>
</reference>
<name>A0A0F9G7N5_9ZZZZ</name>
<organism evidence="1">
    <name type="scientific">marine sediment metagenome</name>
    <dbReference type="NCBI Taxonomy" id="412755"/>
    <lineage>
        <taxon>unclassified sequences</taxon>
        <taxon>metagenomes</taxon>
        <taxon>ecological metagenomes</taxon>
    </lineage>
</organism>
<proteinExistence type="predicted"/>
<accession>A0A0F9G7N5</accession>
<dbReference type="AlphaFoldDB" id="A0A0F9G7N5"/>
<protein>
    <submittedName>
        <fullName evidence="1">Uncharacterized protein</fullName>
    </submittedName>
</protein>